<accession>A0ABV7KYA2</accession>
<protein>
    <submittedName>
        <fullName evidence="2">Uncharacterized protein</fullName>
    </submittedName>
</protein>
<organism evidence="2 3">
    <name type="scientific">Marinibaculum pumilum</name>
    <dbReference type="NCBI Taxonomy" id="1766165"/>
    <lineage>
        <taxon>Bacteria</taxon>
        <taxon>Pseudomonadati</taxon>
        <taxon>Pseudomonadota</taxon>
        <taxon>Alphaproteobacteria</taxon>
        <taxon>Rhodospirillales</taxon>
        <taxon>Rhodospirillaceae</taxon>
        <taxon>Marinibaculum</taxon>
    </lineage>
</organism>
<feature type="region of interest" description="Disordered" evidence="1">
    <location>
        <begin position="1"/>
        <end position="33"/>
    </location>
</feature>
<feature type="region of interest" description="Disordered" evidence="1">
    <location>
        <begin position="108"/>
        <end position="138"/>
    </location>
</feature>
<keyword evidence="3" id="KW-1185">Reference proteome</keyword>
<evidence type="ECO:0000313" key="2">
    <source>
        <dbReference type="EMBL" id="MFC3227386.1"/>
    </source>
</evidence>
<gene>
    <name evidence="2" type="ORF">ACFOGJ_09105</name>
</gene>
<feature type="compositionally biased region" description="Basic and acidic residues" evidence="1">
    <location>
        <begin position="108"/>
        <end position="120"/>
    </location>
</feature>
<evidence type="ECO:0000256" key="1">
    <source>
        <dbReference type="SAM" id="MobiDB-lite"/>
    </source>
</evidence>
<reference evidence="3" key="1">
    <citation type="journal article" date="2019" name="Int. J. Syst. Evol. Microbiol.">
        <title>The Global Catalogue of Microorganisms (GCM) 10K type strain sequencing project: providing services to taxonomists for standard genome sequencing and annotation.</title>
        <authorList>
            <consortium name="The Broad Institute Genomics Platform"/>
            <consortium name="The Broad Institute Genome Sequencing Center for Infectious Disease"/>
            <person name="Wu L."/>
            <person name="Ma J."/>
        </authorList>
    </citation>
    <scope>NUCLEOTIDE SEQUENCE [LARGE SCALE GENOMIC DNA]</scope>
    <source>
        <strain evidence="3">KCTC 42964</strain>
    </source>
</reference>
<proteinExistence type="predicted"/>
<sequence length="138" mass="15014">MNRISPPSPPPDYPEGPEDNPATGQGTVPADGRSAALDADLGELILLIGRIRRDLDGGNPLHCPDMKPLARRAERIVGLLPQLPRAEAQPLLPRLERVMRELDAVEERLRSRRSELDRALDQAGASSPPNSPPGQGRR</sequence>
<comment type="caution">
    <text evidence="2">The sequence shown here is derived from an EMBL/GenBank/DDBJ whole genome shotgun (WGS) entry which is preliminary data.</text>
</comment>
<feature type="compositionally biased region" description="Pro residues" evidence="1">
    <location>
        <begin position="1"/>
        <end position="14"/>
    </location>
</feature>
<dbReference type="Proteomes" id="UP001595528">
    <property type="component" value="Unassembled WGS sequence"/>
</dbReference>
<evidence type="ECO:0000313" key="3">
    <source>
        <dbReference type="Proteomes" id="UP001595528"/>
    </source>
</evidence>
<dbReference type="RefSeq" id="WP_379899553.1">
    <property type="nucleotide sequence ID" value="NZ_JBHRTR010000023.1"/>
</dbReference>
<dbReference type="EMBL" id="JBHRTR010000023">
    <property type="protein sequence ID" value="MFC3227386.1"/>
    <property type="molecule type" value="Genomic_DNA"/>
</dbReference>
<name>A0ABV7KYA2_9PROT</name>